<evidence type="ECO:0000313" key="2">
    <source>
        <dbReference type="EMBL" id="EDM79652.1"/>
    </source>
</evidence>
<dbReference type="eggNOG" id="COG0451">
    <property type="taxonomic scope" value="Bacteria"/>
</dbReference>
<dbReference type="Gene3D" id="3.40.50.720">
    <property type="entry name" value="NAD(P)-binding Rossmann-like Domain"/>
    <property type="match status" value="1"/>
</dbReference>
<dbReference type="AlphaFoldDB" id="A6G327"/>
<gene>
    <name evidence="2" type="ORF">PPSIR1_16360</name>
</gene>
<comment type="caution">
    <text evidence="2">The sequence shown here is derived from an EMBL/GenBank/DDBJ whole genome shotgun (WGS) entry which is preliminary data.</text>
</comment>
<dbReference type="InterPro" id="IPR051783">
    <property type="entry name" value="NAD(P)-dependent_oxidoreduct"/>
</dbReference>
<dbReference type="SUPFAM" id="SSF51735">
    <property type="entry name" value="NAD(P)-binding Rossmann-fold domains"/>
    <property type="match status" value="1"/>
</dbReference>
<dbReference type="RefSeq" id="WP_006971126.1">
    <property type="nucleotide sequence ID" value="NZ_ABCS01000017.1"/>
</dbReference>
<reference evidence="2 3" key="1">
    <citation type="submission" date="2007-06" db="EMBL/GenBank/DDBJ databases">
        <authorList>
            <person name="Shimkets L."/>
            <person name="Ferriera S."/>
            <person name="Johnson J."/>
            <person name="Kravitz S."/>
            <person name="Beeson K."/>
            <person name="Sutton G."/>
            <person name="Rogers Y.-H."/>
            <person name="Friedman R."/>
            <person name="Frazier M."/>
            <person name="Venter J.C."/>
        </authorList>
    </citation>
    <scope>NUCLEOTIDE SEQUENCE [LARGE SCALE GENOMIC DNA]</scope>
    <source>
        <strain evidence="2 3">SIR-1</strain>
    </source>
</reference>
<sequence length="328" mass="34798">MTVVVTGASGHLGANLVRALVAEGQAVRAVVHRSSAALAELEGKIELAHGSVTELDSLRSAFAGARRVYHLAGVISIDGDRGGLVYDVNVAGTANVVQACLDRAVERLVHASSVHAYDQEPLDAVLDEARPQIGDSPGHPAYDRSKALGEREVLRGVEAGLDAVIVNPSGILGPHDYGPSRLGEVVRDLARGRLPAVLDGGFDCVDARDLCASLIAAADLERGRKGERYIVGGAWYSLHEIARTVEAVGGRRAPRLVLPPWVALAGVPAVKAWARLTRTEPKITRESIEVLQANRSISSAKARAELGHRNRPLAETVADTLAWFRTQG</sequence>
<dbReference type="Pfam" id="PF01370">
    <property type="entry name" value="Epimerase"/>
    <property type="match status" value="1"/>
</dbReference>
<evidence type="ECO:0000313" key="3">
    <source>
        <dbReference type="Proteomes" id="UP000005801"/>
    </source>
</evidence>
<dbReference type="EMBL" id="ABCS01000017">
    <property type="protein sequence ID" value="EDM79652.1"/>
    <property type="molecule type" value="Genomic_DNA"/>
</dbReference>
<dbReference type="GO" id="GO:0005737">
    <property type="term" value="C:cytoplasm"/>
    <property type="evidence" value="ECO:0007669"/>
    <property type="project" value="TreeGrafter"/>
</dbReference>
<feature type="domain" description="NAD-dependent epimerase/dehydratase" evidence="1">
    <location>
        <begin position="3"/>
        <end position="232"/>
    </location>
</feature>
<name>A6G327_9BACT</name>
<dbReference type="Proteomes" id="UP000005801">
    <property type="component" value="Unassembled WGS sequence"/>
</dbReference>
<dbReference type="PANTHER" id="PTHR48079">
    <property type="entry name" value="PROTEIN YEEZ"/>
    <property type="match status" value="1"/>
</dbReference>
<dbReference type="InterPro" id="IPR001509">
    <property type="entry name" value="Epimerase_deHydtase"/>
</dbReference>
<organism evidence="2 3">
    <name type="scientific">Plesiocystis pacifica SIR-1</name>
    <dbReference type="NCBI Taxonomy" id="391625"/>
    <lineage>
        <taxon>Bacteria</taxon>
        <taxon>Pseudomonadati</taxon>
        <taxon>Myxococcota</taxon>
        <taxon>Polyangia</taxon>
        <taxon>Nannocystales</taxon>
        <taxon>Nannocystaceae</taxon>
        <taxon>Plesiocystis</taxon>
    </lineage>
</organism>
<proteinExistence type="predicted"/>
<dbReference type="STRING" id="391625.PPSIR1_16360"/>
<accession>A6G327</accession>
<dbReference type="InterPro" id="IPR036291">
    <property type="entry name" value="NAD(P)-bd_dom_sf"/>
</dbReference>
<keyword evidence="3" id="KW-1185">Reference proteome</keyword>
<protein>
    <submittedName>
        <fullName evidence="2">Putative dihydroflavonol 4-reductase</fullName>
    </submittedName>
</protein>
<dbReference type="PANTHER" id="PTHR48079:SF6">
    <property type="entry name" value="NAD(P)-BINDING DOMAIN-CONTAINING PROTEIN-RELATED"/>
    <property type="match status" value="1"/>
</dbReference>
<evidence type="ECO:0000259" key="1">
    <source>
        <dbReference type="Pfam" id="PF01370"/>
    </source>
</evidence>
<dbReference type="OrthoDB" id="9814124at2"/>
<dbReference type="GO" id="GO:0004029">
    <property type="term" value="F:aldehyde dehydrogenase (NAD+) activity"/>
    <property type="evidence" value="ECO:0007669"/>
    <property type="project" value="TreeGrafter"/>
</dbReference>